<reference evidence="5" key="1">
    <citation type="submission" date="2021-12" db="EMBL/GenBank/DDBJ databases">
        <authorList>
            <person name="King R."/>
        </authorList>
    </citation>
    <scope>NUCLEOTIDE SEQUENCE</scope>
</reference>
<dbReference type="PANTHER" id="PTHR24373">
    <property type="entry name" value="SLIT RELATED LEUCINE-RICH REPEAT NEURONAL PROTEIN"/>
    <property type="match status" value="1"/>
</dbReference>
<keyword evidence="4" id="KW-1133">Transmembrane helix</keyword>
<dbReference type="SUPFAM" id="SSF52047">
    <property type="entry name" value="RNI-like"/>
    <property type="match status" value="1"/>
</dbReference>
<keyword evidence="1" id="KW-0433">Leucine-rich repeat</keyword>
<gene>
    <name evidence="5" type="ORF">BEMITA_LOCUS14027</name>
</gene>
<keyword evidence="2" id="KW-0732">Signal</keyword>
<keyword evidence="4" id="KW-0472">Membrane</keyword>
<evidence type="ECO:0000256" key="3">
    <source>
        <dbReference type="ARBA" id="ARBA00022737"/>
    </source>
</evidence>
<keyword evidence="6" id="KW-1185">Reference proteome</keyword>
<feature type="transmembrane region" description="Helical" evidence="4">
    <location>
        <begin position="1080"/>
        <end position="1102"/>
    </location>
</feature>
<dbReference type="Pfam" id="PF13855">
    <property type="entry name" value="LRR_8"/>
    <property type="match status" value="7"/>
</dbReference>
<name>A0A9P0AMC5_BEMTA</name>
<dbReference type="AlphaFoldDB" id="A0A9P0AMC5"/>
<dbReference type="FunFam" id="3.80.10.10:FF:001164">
    <property type="entry name" value="GH01279p"/>
    <property type="match status" value="2"/>
</dbReference>
<dbReference type="EMBL" id="OU963870">
    <property type="protein sequence ID" value="CAH0395897.1"/>
    <property type="molecule type" value="Genomic_DNA"/>
</dbReference>
<evidence type="ECO:0000313" key="6">
    <source>
        <dbReference type="Proteomes" id="UP001152759"/>
    </source>
</evidence>
<keyword evidence="3" id="KW-0677">Repeat</keyword>
<dbReference type="Proteomes" id="UP001152759">
    <property type="component" value="Chromosome 9"/>
</dbReference>
<dbReference type="InterPro" id="IPR001611">
    <property type="entry name" value="Leu-rich_rpt"/>
</dbReference>
<accession>A0A9P0AMC5</accession>
<dbReference type="PANTHER" id="PTHR24373:SF387">
    <property type="entry name" value="LEUCINE-RICH REPEATS AND IMMUNOGLOBULIN-LIKE DOMAINS PROTEIN SMA-10"/>
    <property type="match status" value="1"/>
</dbReference>
<dbReference type="InterPro" id="IPR003591">
    <property type="entry name" value="Leu-rich_rpt_typical-subtyp"/>
</dbReference>
<dbReference type="SMART" id="SM00364">
    <property type="entry name" value="LRR_BAC"/>
    <property type="match status" value="13"/>
</dbReference>
<dbReference type="Pfam" id="PF13306">
    <property type="entry name" value="LRR_5"/>
    <property type="match status" value="1"/>
</dbReference>
<evidence type="ECO:0000256" key="1">
    <source>
        <dbReference type="ARBA" id="ARBA00022614"/>
    </source>
</evidence>
<evidence type="ECO:0000313" key="5">
    <source>
        <dbReference type="EMBL" id="CAH0395897.1"/>
    </source>
</evidence>
<evidence type="ECO:0000256" key="2">
    <source>
        <dbReference type="ARBA" id="ARBA00022729"/>
    </source>
</evidence>
<dbReference type="Gene3D" id="3.80.10.10">
    <property type="entry name" value="Ribonuclease Inhibitor"/>
    <property type="match status" value="8"/>
</dbReference>
<dbReference type="InterPro" id="IPR050328">
    <property type="entry name" value="Dev_Immune_Receptor"/>
</dbReference>
<dbReference type="SMART" id="SM00369">
    <property type="entry name" value="LRR_TYP"/>
    <property type="match status" value="26"/>
</dbReference>
<dbReference type="SUPFAM" id="SSF52058">
    <property type="entry name" value="L domain-like"/>
    <property type="match status" value="3"/>
</dbReference>
<dbReference type="InterPro" id="IPR026906">
    <property type="entry name" value="LRR_5"/>
</dbReference>
<organism evidence="5 6">
    <name type="scientific">Bemisia tabaci</name>
    <name type="common">Sweetpotato whitefly</name>
    <name type="synonym">Aleurodes tabaci</name>
    <dbReference type="NCBI Taxonomy" id="7038"/>
    <lineage>
        <taxon>Eukaryota</taxon>
        <taxon>Metazoa</taxon>
        <taxon>Ecdysozoa</taxon>
        <taxon>Arthropoda</taxon>
        <taxon>Hexapoda</taxon>
        <taxon>Insecta</taxon>
        <taxon>Pterygota</taxon>
        <taxon>Neoptera</taxon>
        <taxon>Paraneoptera</taxon>
        <taxon>Hemiptera</taxon>
        <taxon>Sternorrhyncha</taxon>
        <taxon>Aleyrodoidea</taxon>
        <taxon>Aleyrodidae</taxon>
        <taxon>Aleyrodinae</taxon>
        <taxon>Bemisia</taxon>
    </lineage>
</organism>
<protein>
    <recommendedName>
        <fullName evidence="7">Chaoptin</fullName>
    </recommendedName>
</protein>
<proteinExistence type="predicted"/>
<evidence type="ECO:0000256" key="4">
    <source>
        <dbReference type="SAM" id="Phobius"/>
    </source>
</evidence>
<evidence type="ECO:0008006" key="7">
    <source>
        <dbReference type="Google" id="ProtNLM"/>
    </source>
</evidence>
<dbReference type="SMART" id="SM00365">
    <property type="entry name" value="LRR_SD22"/>
    <property type="match status" value="15"/>
</dbReference>
<dbReference type="InterPro" id="IPR032675">
    <property type="entry name" value="LRR_dom_sf"/>
</dbReference>
<sequence>MYTGASVKKLDFSGNSIRRLTDGVLINLQSSLEELRLADNLLGDSLNPIFSSSEFHAPSQLKLLDLSGNQIKAIEEGLLKGCTHLQELRLDRNRLNAVPSASLSGPKALRSLTLSSNRISSSNVEQLDLSGNFFVDFPVIALRQLPRLKFLNISANLIEKLDNSYFHSLSALEKIDLSHNSIGNIAPATFMGLKNLKNLDLSVNMLRTIEDDAFEGLSSLETLSLSDNNILVIPGSALLRLPRLRSLNLDYNRIAALSADIFTPIADRVVSINLARNVIRELPVDAFQDFKVLSSLDLSGSLLLNIEAASFSGLEDTLLSLNLHGNRLSSLPQQPLTLHRLRRLDLSHNSLKELPRASFTGLTELMFLNLSNNPLLTSLPLNSLDPLSRLEVLDLTNTGMKLLSPDLLLRNPRLKWLSFASNMIQEIPELAFQSQVNVTSLDLSNNHISNIRVPAFMGLANLRKLNLEGNKLASFKGEFFINRRSNGTLLEEINLSNNYLSYLFPSSFKVHPRLKRINVSQNKFSFFPAELIATLEYLQEVDLSKNYLKTLEEFDFGRLPNLRTVDLSYNQIESISETAFHNSTQLQEIKLGRNKLEKLEERIFQGLVRLKLLDLQHNSLSDLPQTIFERSRLRILENINLSGNKFSEAPLKSLQKQYFFLMSVDLSHNLIKELPSDDSTMVNIKKLDLSFNKLSEDTIAAILGEPKTVRELNMAGTGITHLTRLETPFIQSLNVSHNNISQVTDKVFEKTTLIESIDFSHNLITDVGGSFAHMWAQMRNLRSLDLSSNPIQNILSGDLDNLGSLTTLKIANLMQCAKIEKHAFKSMEDLVHLEAYGYPKLGYLDVAGMLHYLPSLEYLDIEVKDSAIGSDQLSAGMNPRLTHLSVQGNRVQSISSGALAGLKSKQITIEFRNTTINNLPPSLLIPLPRSSKITLRVAGNQLSSISPQFLSALDDRRNEMSLQGLKDNPIHCDCNVRALRRSGLAVGIRCATPSYHANKLLMEIPDDELSCDPNRALKLTSTTTPPPPPPVKQNKIISRLTTEPEIIWSLPPPSPTTHKPLITAKPPSLGMQQINNDDTLIIGIVGGVVAFIAILIIIICIVRLRINNSPYPTGPLAPLPALMPPHCNNQNYPCNFSIPNLYAMTPQYNPSYASSLPPKMAVSPASVSPHLRASYTTLGRQPMHGQSQPYYISFPHEEKEYIS</sequence>
<keyword evidence="4" id="KW-0812">Transmembrane</keyword>